<dbReference type="Pfam" id="PF03358">
    <property type="entry name" value="FMN_red"/>
    <property type="match status" value="1"/>
</dbReference>
<accession>A0A2R4MDK3</accession>
<organism evidence="2 3">
    <name type="scientific">Maritalea myrionectae</name>
    <dbReference type="NCBI Taxonomy" id="454601"/>
    <lineage>
        <taxon>Bacteria</taxon>
        <taxon>Pseudomonadati</taxon>
        <taxon>Pseudomonadota</taxon>
        <taxon>Alphaproteobacteria</taxon>
        <taxon>Hyphomicrobiales</taxon>
        <taxon>Devosiaceae</taxon>
        <taxon>Maritalea</taxon>
    </lineage>
</organism>
<dbReference type="AlphaFoldDB" id="A0A2R4MDK3"/>
<evidence type="ECO:0000259" key="1">
    <source>
        <dbReference type="Pfam" id="PF03358"/>
    </source>
</evidence>
<dbReference type="GO" id="GO:0016491">
    <property type="term" value="F:oxidoreductase activity"/>
    <property type="evidence" value="ECO:0007669"/>
    <property type="project" value="InterPro"/>
</dbReference>
<dbReference type="SUPFAM" id="SSF52218">
    <property type="entry name" value="Flavoproteins"/>
    <property type="match status" value="1"/>
</dbReference>
<dbReference type="Proteomes" id="UP000258927">
    <property type="component" value="Chromosome"/>
</dbReference>
<dbReference type="InterPro" id="IPR005025">
    <property type="entry name" value="FMN_Rdtase-like_dom"/>
</dbReference>
<evidence type="ECO:0000313" key="2">
    <source>
        <dbReference type="EMBL" id="AVX04004.1"/>
    </source>
</evidence>
<dbReference type="GO" id="GO:0010181">
    <property type="term" value="F:FMN binding"/>
    <property type="evidence" value="ECO:0007669"/>
    <property type="project" value="TreeGrafter"/>
</dbReference>
<evidence type="ECO:0000313" key="3">
    <source>
        <dbReference type="Proteomes" id="UP000258927"/>
    </source>
</evidence>
<dbReference type="GO" id="GO:0005829">
    <property type="term" value="C:cytosol"/>
    <property type="evidence" value="ECO:0007669"/>
    <property type="project" value="TreeGrafter"/>
</dbReference>
<dbReference type="PANTHER" id="PTHR30543:SF21">
    <property type="entry name" value="NAD(P)H-DEPENDENT FMN REDUCTASE LOT6"/>
    <property type="match status" value="1"/>
</dbReference>
<feature type="domain" description="NADPH-dependent FMN reductase-like" evidence="1">
    <location>
        <begin position="3"/>
        <end position="145"/>
    </location>
</feature>
<proteinExistence type="predicted"/>
<dbReference type="KEGG" id="mmyr:MXMO3_01474"/>
<protein>
    <submittedName>
        <fullName evidence="2">NAD(P)H-dependent FMN reductase</fullName>
    </submittedName>
</protein>
<dbReference type="EMBL" id="CP021330">
    <property type="protein sequence ID" value="AVX04004.1"/>
    <property type="molecule type" value="Genomic_DNA"/>
</dbReference>
<keyword evidence="3" id="KW-1185">Reference proteome</keyword>
<dbReference type="PANTHER" id="PTHR30543">
    <property type="entry name" value="CHROMATE REDUCTASE"/>
    <property type="match status" value="1"/>
</dbReference>
<gene>
    <name evidence="2" type="ORF">MXMO3_01474</name>
</gene>
<dbReference type="Gene3D" id="3.40.50.360">
    <property type="match status" value="1"/>
</dbReference>
<dbReference type="InterPro" id="IPR050712">
    <property type="entry name" value="NAD(P)H-dep_reductase"/>
</dbReference>
<dbReference type="RefSeq" id="WP_117395437.1">
    <property type="nucleotide sequence ID" value="NZ_CP021330.1"/>
</dbReference>
<name>A0A2R4MDK3_9HYPH</name>
<sequence>MLNIGIIMSTTRDDRFAKKPAQWILDKARAYEGIEADLIDLRDFDLPFFNEKATNLYARSEDARAVQWQQKLDRYNGFIFVTAEYNHSIPAVLKNALDQAYVEWVRKPAAFVGYGGVGASRAVEHLRGIVSELQMAPIREAVHIGGGEFMKVSPMGDDKDMSAIDEIIAPKANDLLDDLAWWGDALKVAREKSSPKYEAA</sequence>
<dbReference type="InterPro" id="IPR029039">
    <property type="entry name" value="Flavoprotein-like_sf"/>
</dbReference>
<dbReference type="STRING" id="1122213.GCA_000423365_01319"/>
<reference evidence="2 3" key="1">
    <citation type="submission" date="2017-05" db="EMBL/GenBank/DDBJ databases">
        <title>Genome Analysis of Maritalea myrionectae HL2708#5.</title>
        <authorList>
            <consortium name="Cotde Inc.-PKNU"/>
            <person name="Jang D."/>
            <person name="Oh H.-M."/>
        </authorList>
    </citation>
    <scope>NUCLEOTIDE SEQUENCE [LARGE SCALE GENOMIC DNA]</scope>
    <source>
        <strain evidence="2 3">HL2708#5</strain>
    </source>
</reference>